<reference evidence="8 9" key="1">
    <citation type="submission" date="2019-02" db="EMBL/GenBank/DDBJ databases">
        <title>Deep-cultivation of Planctomycetes and their phenomic and genomic characterization uncovers novel biology.</title>
        <authorList>
            <person name="Wiegand S."/>
            <person name="Jogler M."/>
            <person name="Boedeker C."/>
            <person name="Pinto D."/>
            <person name="Vollmers J."/>
            <person name="Rivas-Marin E."/>
            <person name="Kohn T."/>
            <person name="Peeters S.H."/>
            <person name="Heuer A."/>
            <person name="Rast P."/>
            <person name="Oberbeckmann S."/>
            <person name="Bunk B."/>
            <person name="Jeske O."/>
            <person name="Meyerdierks A."/>
            <person name="Storesund J.E."/>
            <person name="Kallscheuer N."/>
            <person name="Luecker S."/>
            <person name="Lage O.M."/>
            <person name="Pohl T."/>
            <person name="Merkel B.J."/>
            <person name="Hornburger P."/>
            <person name="Mueller R.-W."/>
            <person name="Bruemmer F."/>
            <person name="Labrenz M."/>
            <person name="Spormann A.M."/>
            <person name="Op Den Camp H."/>
            <person name="Overmann J."/>
            <person name="Amann R."/>
            <person name="Jetten M.S.M."/>
            <person name="Mascher T."/>
            <person name="Medema M.H."/>
            <person name="Devos D.P."/>
            <person name="Kaster A.-K."/>
            <person name="Ovreas L."/>
            <person name="Rohde M."/>
            <person name="Galperin M.Y."/>
            <person name="Jogler C."/>
        </authorList>
    </citation>
    <scope>NUCLEOTIDE SEQUENCE [LARGE SCALE GENOMIC DNA]</scope>
    <source>
        <strain evidence="8 9">Poly59</strain>
    </source>
</reference>
<evidence type="ECO:0000313" key="8">
    <source>
        <dbReference type="EMBL" id="TWU57120.1"/>
    </source>
</evidence>
<dbReference type="InterPro" id="IPR011478">
    <property type="entry name" value="DUF1585"/>
</dbReference>
<evidence type="ECO:0000259" key="3">
    <source>
        <dbReference type="Pfam" id="PF07626"/>
    </source>
</evidence>
<feature type="domain" description="DUF1587" evidence="3">
    <location>
        <begin position="149"/>
        <end position="207"/>
    </location>
</feature>
<dbReference type="Pfam" id="PF07626">
    <property type="entry name" value="PSD3"/>
    <property type="match status" value="1"/>
</dbReference>
<keyword evidence="9" id="KW-1185">Reference proteome</keyword>
<protein>
    <recommendedName>
        <fullName evidence="10">Planctomycete cytochrome C</fullName>
    </recommendedName>
</protein>
<evidence type="ECO:0000256" key="1">
    <source>
        <dbReference type="SAM" id="MobiDB-lite"/>
    </source>
</evidence>
<feature type="domain" description="DUF1592" evidence="5">
    <location>
        <begin position="309"/>
        <end position="436"/>
    </location>
</feature>
<dbReference type="EMBL" id="SJPX01000001">
    <property type="protein sequence ID" value="TWU57120.1"/>
    <property type="molecule type" value="Genomic_DNA"/>
</dbReference>
<gene>
    <name evidence="8" type="ORF">Poly59_00250</name>
</gene>
<dbReference type="Pfam" id="PF07635">
    <property type="entry name" value="PSCyt1"/>
    <property type="match status" value="1"/>
</dbReference>
<dbReference type="OrthoDB" id="175242at2"/>
<feature type="domain" description="DUF1595" evidence="7">
    <location>
        <begin position="236"/>
        <end position="294"/>
    </location>
</feature>
<evidence type="ECO:0000259" key="5">
    <source>
        <dbReference type="Pfam" id="PF07631"/>
    </source>
</evidence>
<evidence type="ECO:0000259" key="4">
    <source>
        <dbReference type="Pfam" id="PF07627"/>
    </source>
</evidence>
<dbReference type="Proteomes" id="UP000317977">
    <property type="component" value="Unassembled WGS sequence"/>
</dbReference>
<dbReference type="InterPro" id="IPR013042">
    <property type="entry name" value="DUF1592"/>
</dbReference>
<evidence type="ECO:0000259" key="2">
    <source>
        <dbReference type="Pfam" id="PF07624"/>
    </source>
</evidence>
<dbReference type="InterPro" id="IPR011429">
    <property type="entry name" value="Cyt_c_Planctomycete-type"/>
</dbReference>
<evidence type="ECO:0000313" key="9">
    <source>
        <dbReference type="Proteomes" id="UP000317977"/>
    </source>
</evidence>
<name>A0A5C6F989_9BACT</name>
<sequence length="648" mass="72814">MGVMSFQVTMIKARFLRGTLAVMVLGVLWISPKTCWAQSAAEEALAEGKADSEKFFRQRVTPFIKTYCLECHQNSRPTEAGLSFTPALDTPGHAAFSEKWKKAAARVKTHDMPPDGLEQPTDEERQMFMKWLDKVKYLSPKDPGTFVIRRLTKTEYSNTLRDLFGVDPKIAAGLPDEVSGEGYLNSLSPLQLEQYLSIADEVLDQVLAPDDSPPTQFQQRHFGEAPASKNDSRREARKVAQSLAKRAYRRPPSDGELKVLLDVFDLGQQNELSYPAALRLMLKAMLVSPQFLFITPAEEFESEAEIVPLDNYQLASRLSYLLWATMPDDELMTLAGSGKLHEPTILKMQVKRMLEDPRSRALFDGFGAQWLRVGDLDSKTFDPAKFPEMTGKMRAAMYDEVRLFFESIVRENQGVARFIDSDYTFLNESLASIYGLGKTVAGAEMRKVKLTNKNRGGILGMPGVLASTSFPNRTSPVIRGVWVLEQLLGEHVPSAPPNVPALEKQDQQSVANLTLRERTELHRTDPVCANCHQLLDPIGFGLENFDAIGRWRDQDENGQPIDASGELPDGSRFSSPQELKVMIAGRLDDFSRNLVEKLLAYALCRRLEGYDEIVLDDLMRELAQDGYRMQTVVTAIVTSYPFTHRRTE</sequence>
<dbReference type="Pfam" id="PF07627">
    <property type="entry name" value="PSCyt3"/>
    <property type="match status" value="1"/>
</dbReference>
<evidence type="ECO:0000259" key="6">
    <source>
        <dbReference type="Pfam" id="PF07635"/>
    </source>
</evidence>
<feature type="domain" description="DUF1588" evidence="4">
    <location>
        <begin position="455"/>
        <end position="555"/>
    </location>
</feature>
<accession>A0A5C6F989</accession>
<feature type="domain" description="DUF1585" evidence="2">
    <location>
        <begin position="569"/>
        <end position="642"/>
    </location>
</feature>
<evidence type="ECO:0000259" key="7">
    <source>
        <dbReference type="Pfam" id="PF07637"/>
    </source>
</evidence>
<evidence type="ECO:0008006" key="10">
    <source>
        <dbReference type="Google" id="ProtNLM"/>
    </source>
</evidence>
<comment type="caution">
    <text evidence="8">The sequence shown here is derived from an EMBL/GenBank/DDBJ whole genome shotgun (WGS) entry which is preliminary data.</text>
</comment>
<feature type="domain" description="Cytochrome C Planctomycete-type" evidence="6">
    <location>
        <begin position="68"/>
        <end position="116"/>
    </location>
</feature>
<dbReference type="InterPro" id="IPR013039">
    <property type="entry name" value="DUF1588"/>
</dbReference>
<proteinExistence type="predicted"/>
<dbReference type="InterPro" id="IPR013043">
    <property type="entry name" value="DUF1595"/>
</dbReference>
<organism evidence="8 9">
    <name type="scientific">Rubripirellula reticaptiva</name>
    <dbReference type="NCBI Taxonomy" id="2528013"/>
    <lineage>
        <taxon>Bacteria</taxon>
        <taxon>Pseudomonadati</taxon>
        <taxon>Planctomycetota</taxon>
        <taxon>Planctomycetia</taxon>
        <taxon>Pirellulales</taxon>
        <taxon>Pirellulaceae</taxon>
        <taxon>Rubripirellula</taxon>
    </lineage>
</organism>
<dbReference type="AlphaFoldDB" id="A0A5C6F989"/>
<dbReference type="Pfam" id="PF07637">
    <property type="entry name" value="PSD5"/>
    <property type="match status" value="1"/>
</dbReference>
<dbReference type="Pfam" id="PF07624">
    <property type="entry name" value="PSD2"/>
    <property type="match status" value="1"/>
</dbReference>
<dbReference type="Pfam" id="PF07631">
    <property type="entry name" value="PSD4"/>
    <property type="match status" value="1"/>
</dbReference>
<feature type="region of interest" description="Disordered" evidence="1">
    <location>
        <begin position="208"/>
        <end position="236"/>
    </location>
</feature>
<dbReference type="InterPro" id="IPR013036">
    <property type="entry name" value="DUF1587"/>
</dbReference>